<dbReference type="PANTHER" id="PTHR11538:SF26">
    <property type="entry name" value="FERREDOXIN-FOLD ANTICODON-BINDING DOMAIN-CONTAINING PROTEIN 1"/>
    <property type="match status" value="1"/>
</dbReference>
<evidence type="ECO:0000259" key="1">
    <source>
        <dbReference type="Pfam" id="PF10354"/>
    </source>
</evidence>
<dbReference type="SUPFAM" id="SSF53098">
    <property type="entry name" value="Ribonuclease H-like"/>
    <property type="match status" value="1"/>
</dbReference>
<organism evidence="2 3">
    <name type="scientific">Carnegiea gigantea</name>
    <dbReference type="NCBI Taxonomy" id="171969"/>
    <lineage>
        <taxon>Eukaryota</taxon>
        <taxon>Viridiplantae</taxon>
        <taxon>Streptophyta</taxon>
        <taxon>Embryophyta</taxon>
        <taxon>Tracheophyta</taxon>
        <taxon>Spermatophyta</taxon>
        <taxon>Magnoliopsida</taxon>
        <taxon>eudicotyledons</taxon>
        <taxon>Gunneridae</taxon>
        <taxon>Pentapetalae</taxon>
        <taxon>Caryophyllales</taxon>
        <taxon>Cactineae</taxon>
        <taxon>Cactaceae</taxon>
        <taxon>Cactoideae</taxon>
        <taxon>Echinocereeae</taxon>
        <taxon>Carnegiea</taxon>
    </lineage>
</organism>
<accession>A0A9Q1KL33</accession>
<dbReference type="CDD" id="cd06222">
    <property type="entry name" value="RNase_H_like"/>
    <property type="match status" value="1"/>
</dbReference>
<reference evidence="2" key="1">
    <citation type="submission" date="2022-04" db="EMBL/GenBank/DDBJ databases">
        <title>Carnegiea gigantea Genome sequencing and assembly v2.</title>
        <authorList>
            <person name="Copetti D."/>
            <person name="Sanderson M.J."/>
            <person name="Burquez A."/>
            <person name="Wojciechowski M.F."/>
        </authorList>
    </citation>
    <scope>NUCLEOTIDE SEQUENCE</scope>
    <source>
        <strain evidence="2">SGP5-SGP5p</strain>
        <tissue evidence="2">Aerial part</tissue>
    </source>
</reference>
<feature type="domain" description="25S rRNA (uridine-N(3))-methyltransferase BMT5-like" evidence="1">
    <location>
        <begin position="41"/>
        <end position="175"/>
    </location>
</feature>
<dbReference type="PANTHER" id="PTHR11538">
    <property type="entry name" value="PHENYLALANYL-TRNA SYNTHETASE"/>
    <property type="match status" value="1"/>
</dbReference>
<dbReference type="GO" id="GO:0070042">
    <property type="term" value="F:rRNA (uridine-N3-)-methyltransferase activity"/>
    <property type="evidence" value="ECO:0007669"/>
    <property type="project" value="InterPro"/>
</dbReference>
<dbReference type="InterPro" id="IPR019446">
    <property type="entry name" value="BMT5-like"/>
</dbReference>
<dbReference type="InterPro" id="IPR036397">
    <property type="entry name" value="RNaseH_sf"/>
</dbReference>
<proteinExistence type="predicted"/>
<dbReference type="InterPro" id="IPR044730">
    <property type="entry name" value="RNase_H-like_dom_plant"/>
</dbReference>
<dbReference type="GO" id="GO:0070475">
    <property type="term" value="P:rRNA base methylation"/>
    <property type="evidence" value="ECO:0007669"/>
    <property type="project" value="InterPro"/>
</dbReference>
<dbReference type="GO" id="GO:0005737">
    <property type="term" value="C:cytoplasm"/>
    <property type="evidence" value="ECO:0007669"/>
    <property type="project" value="TreeGrafter"/>
</dbReference>
<dbReference type="Proteomes" id="UP001153076">
    <property type="component" value="Unassembled WGS sequence"/>
</dbReference>
<dbReference type="Gene3D" id="3.30.420.10">
    <property type="entry name" value="Ribonuclease H-like superfamily/Ribonuclease H"/>
    <property type="match status" value="1"/>
</dbReference>
<dbReference type="Pfam" id="PF10354">
    <property type="entry name" value="BMT5-like"/>
    <property type="match status" value="1"/>
</dbReference>
<dbReference type="GO" id="GO:0003676">
    <property type="term" value="F:nucleic acid binding"/>
    <property type="evidence" value="ECO:0007669"/>
    <property type="project" value="InterPro"/>
</dbReference>
<evidence type="ECO:0000313" key="3">
    <source>
        <dbReference type="Proteomes" id="UP001153076"/>
    </source>
</evidence>
<keyword evidence="3" id="KW-1185">Reference proteome</keyword>
<sequence length="398" mass="44979">MKILDDPSLKYMLHCFSVNTKNYLDILAYTIFLSLQKMFVTDTLVKKYKRARSNLEQLRALGATILHEVNATKMKHHIQLCSCKFDRIVFNFPHAGFYGKEDNPELIKMHKDLVRGFFCNARWLLLNNGEIHVSHKNSAPYCHWNLEELARENSLLLIESVPFDISDYPYYQNKRGHGSGSDEPFFLGDCSTFKFIASHPSGCLGTPVVFNTNSVKFIVKGSVRAVYPRAAGYVGALVNQKNSIIAVISGPLQVVDSDVAELLAVREALLMFERSKLCGKVGLVVESDSRNTVSWIKSDIGNPWELQPVINEITMAIERIGNVDVQCTYPEYPQDQKKKGHDSASDKPFFLDDCSTFKFAALPPSINLETLIHLLNALDSVIFDMNSIKDQQDMVVLW</sequence>
<dbReference type="AlphaFoldDB" id="A0A9Q1KL33"/>
<name>A0A9Q1KL33_9CARY</name>
<comment type="caution">
    <text evidence="2">The sequence shown here is derived from an EMBL/GenBank/DDBJ whole genome shotgun (WGS) entry which is preliminary data.</text>
</comment>
<dbReference type="EMBL" id="JAKOGI010000089">
    <property type="protein sequence ID" value="KAJ8444768.1"/>
    <property type="molecule type" value="Genomic_DNA"/>
</dbReference>
<evidence type="ECO:0000313" key="2">
    <source>
        <dbReference type="EMBL" id="KAJ8444768.1"/>
    </source>
</evidence>
<gene>
    <name evidence="2" type="ORF">Cgig2_011730</name>
</gene>
<dbReference type="OrthoDB" id="273345at2759"/>
<dbReference type="InterPro" id="IPR012337">
    <property type="entry name" value="RNaseH-like_sf"/>
</dbReference>
<protein>
    <recommendedName>
        <fullName evidence="1">25S rRNA (uridine-N(3))-methyltransferase BMT5-like domain-containing protein</fullName>
    </recommendedName>
</protein>